<dbReference type="GO" id="GO:0008410">
    <property type="term" value="F:CoA-transferase activity"/>
    <property type="evidence" value="ECO:0007669"/>
    <property type="project" value="TreeGrafter"/>
</dbReference>
<dbReference type="InterPro" id="IPR050483">
    <property type="entry name" value="CoA-transferase_III_domain"/>
</dbReference>
<organism evidence="2 3">
    <name type="scientific">Cytobacillus depressus</name>
    <dbReference type="NCBI Taxonomy" id="1602942"/>
    <lineage>
        <taxon>Bacteria</taxon>
        <taxon>Bacillati</taxon>
        <taxon>Bacillota</taxon>
        <taxon>Bacilli</taxon>
        <taxon>Bacillales</taxon>
        <taxon>Bacillaceae</taxon>
        <taxon>Cytobacillus</taxon>
    </lineage>
</organism>
<dbReference type="InterPro" id="IPR044855">
    <property type="entry name" value="CoA-Trfase_III_dom3_sf"/>
</dbReference>
<dbReference type="SUPFAM" id="SSF89796">
    <property type="entry name" value="CoA-transferase family III (CaiB/BaiF)"/>
    <property type="match status" value="1"/>
</dbReference>
<name>A0A6L3V287_9BACI</name>
<dbReference type="InterPro" id="IPR023606">
    <property type="entry name" value="CoA-Trfase_III_dom_1_sf"/>
</dbReference>
<evidence type="ECO:0000313" key="3">
    <source>
        <dbReference type="Proteomes" id="UP000481030"/>
    </source>
</evidence>
<comment type="caution">
    <text evidence="2">The sequence shown here is derived from an EMBL/GenBank/DDBJ whole genome shotgun (WGS) entry which is preliminary data.</text>
</comment>
<accession>A0A6L3V287</accession>
<dbReference type="Gene3D" id="3.40.50.10540">
    <property type="entry name" value="Crotonobetainyl-coa:carnitine coa-transferase, domain 1"/>
    <property type="match status" value="1"/>
</dbReference>
<dbReference type="Gene3D" id="3.30.1540.10">
    <property type="entry name" value="formyl-coa transferase, domain 3"/>
    <property type="match status" value="1"/>
</dbReference>
<dbReference type="PANTHER" id="PTHR48207:SF3">
    <property type="entry name" value="SUCCINATE--HYDROXYMETHYLGLUTARATE COA-TRANSFERASE"/>
    <property type="match status" value="1"/>
</dbReference>
<dbReference type="PANTHER" id="PTHR48207">
    <property type="entry name" value="SUCCINATE--HYDROXYMETHYLGLUTARATE COA-TRANSFERASE"/>
    <property type="match status" value="1"/>
</dbReference>
<proteinExistence type="predicted"/>
<sequence>MYLYGGEVMNFSDTASTNFLPPLHGIRIVDLSQIGAGPYGTSMLGDMGADVVKVESLEGESFRYIDNLFGHGDSAYFYGVNRSKRSLTLDLKSIEGQEVLQKMVRNADVFVVSFKPDTVDRLGIGYEKLAQLNDQLIYCQITAFGETGPRAHQPGMDILGQALGGIMGLTGEKDGPPIKAGVPIADFLASFSLGFSVSAALRARDLNGRGQKISLNLLDGQVAILANILTHYQRTMIPVRPEGGGHPQLVPYQPFQDINGDYFILACLNDGFWSRLTDVIGKPEWTDDPRYASNPDRVKNRQELIAILSEIFAQQPASYWLEKLDSAGVPCSPVNRLEDVFTDPQVIHNESIITLKHPKHGEYPVPNIPIRMHGTPAQPRGYAPRLGEHSREILADYGFAAKEIDNLISKGVVTEFEDKLVSTGTSKAKD</sequence>
<dbReference type="OrthoDB" id="9797653at2"/>
<gene>
    <name evidence="2" type="ORF">F7731_20000</name>
</gene>
<evidence type="ECO:0000256" key="1">
    <source>
        <dbReference type="ARBA" id="ARBA00022679"/>
    </source>
</evidence>
<reference evidence="2 3" key="1">
    <citation type="journal article" date="2016" name="Antonie Van Leeuwenhoek">
        <title>Bacillus depressus sp. nov., isolated from soil of a sunflower field.</title>
        <authorList>
            <person name="Wei X."/>
            <person name="Xin D."/>
            <person name="Xin Y."/>
            <person name="Zhang H."/>
            <person name="Wang T."/>
            <person name="Zhang J."/>
        </authorList>
    </citation>
    <scope>NUCLEOTIDE SEQUENCE [LARGE SCALE GENOMIC DNA]</scope>
    <source>
        <strain evidence="2 3">BZ1</strain>
    </source>
</reference>
<protein>
    <submittedName>
        <fullName evidence="2">CoA transferase</fullName>
    </submittedName>
</protein>
<evidence type="ECO:0000313" key="2">
    <source>
        <dbReference type="EMBL" id="KAB2330459.1"/>
    </source>
</evidence>
<dbReference type="Pfam" id="PF02515">
    <property type="entry name" value="CoA_transf_3"/>
    <property type="match status" value="1"/>
</dbReference>
<dbReference type="AlphaFoldDB" id="A0A6L3V287"/>
<dbReference type="Proteomes" id="UP000481030">
    <property type="component" value="Unassembled WGS sequence"/>
</dbReference>
<keyword evidence="3" id="KW-1185">Reference proteome</keyword>
<dbReference type="InterPro" id="IPR003673">
    <property type="entry name" value="CoA-Trfase_fam_III"/>
</dbReference>
<keyword evidence="1 2" id="KW-0808">Transferase</keyword>
<dbReference type="EMBL" id="WBOS01000014">
    <property type="protein sequence ID" value="KAB2330459.1"/>
    <property type="molecule type" value="Genomic_DNA"/>
</dbReference>